<dbReference type="InterPro" id="IPR036285">
    <property type="entry name" value="PRP4-like_sf"/>
</dbReference>
<dbReference type="GO" id="GO:0017070">
    <property type="term" value="F:U6 snRNA binding"/>
    <property type="evidence" value="ECO:0007669"/>
    <property type="project" value="TreeGrafter"/>
</dbReference>
<evidence type="ECO:0000259" key="5">
    <source>
        <dbReference type="SMART" id="SM00500"/>
    </source>
</evidence>
<dbReference type="GO" id="GO:0030621">
    <property type="term" value="F:U4 snRNA binding"/>
    <property type="evidence" value="ECO:0007669"/>
    <property type="project" value="TreeGrafter"/>
</dbReference>
<dbReference type="GO" id="GO:0046540">
    <property type="term" value="C:U4/U6 x U5 tri-snRNP complex"/>
    <property type="evidence" value="ECO:0007669"/>
    <property type="project" value="TreeGrafter"/>
</dbReference>
<dbReference type="InterPro" id="IPR020472">
    <property type="entry name" value="WD40_PAC1"/>
</dbReference>
<organism evidence="6 7">
    <name type="scientific">Megalurothrips usitatus</name>
    <name type="common">bean blossom thrips</name>
    <dbReference type="NCBI Taxonomy" id="439358"/>
    <lineage>
        <taxon>Eukaryota</taxon>
        <taxon>Metazoa</taxon>
        <taxon>Ecdysozoa</taxon>
        <taxon>Arthropoda</taxon>
        <taxon>Hexapoda</taxon>
        <taxon>Insecta</taxon>
        <taxon>Pterygota</taxon>
        <taxon>Neoptera</taxon>
        <taxon>Paraneoptera</taxon>
        <taxon>Thysanoptera</taxon>
        <taxon>Terebrantia</taxon>
        <taxon>Thripoidea</taxon>
        <taxon>Thripidae</taxon>
        <taxon>Megalurothrips</taxon>
    </lineage>
</organism>
<dbReference type="Gene3D" id="4.10.280.110">
    <property type="entry name" value="Pre-mRNA processing factor 4 domain"/>
    <property type="match status" value="1"/>
</dbReference>
<protein>
    <recommendedName>
        <fullName evidence="5">Pre-mRNA processing factor 4 (PRP4)-like domain-containing protein</fullName>
    </recommendedName>
</protein>
<dbReference type="FunFam" id="4.10.280.110:FF:000002">
    <property type="entry name" value="U4/U6 small nuclear ribonucleoprotein Prp4"/>
    <property type="match status" value="1"/>
</dbReference>
<dbReference type="PANTHER" id="PTHR19846">
    <property type="entry name" value="WD40 REPEAT PROTEIN"/>
    <property type="match status" value="1"/>
</dbReference>
<evidence type="ECO:0000256" key="2">
    <source>
        <dbReference type="ARBA" id="ARBA00022737"/>
    </source>
</evidence>
<dbReference type="PANTHER" id="PTHR19846:SF0">
    <property type="entry name" value="PRE-MRNA PROCESSING FACTOR 4"/>
    <property type="match status" value="1"/>
</dbReference>
<name>A0AAV7XLE6_9NEOP</name>
<keyword evidence="7" id="KW-1185">Reference proteome</keyword>
<feature type="repeat" description="WD" evidence="3">
    <location>
        <begin position="484"/>
        <end position="526"/>
    </location>
</feature>
<dbReference type="FunFam" id="2.130.10.10:FF:001211">
    <property type="entry name" value="CBN-PRP-4 protein"/>
    <property type="match status" value="1"/>
</dbReference>
<evidence type="ECO:0000256" key="1">
    <source>
        <dbReference type="ARBA" id="ARBA00022574"/>
    </source>
</evidence>
<evidence type="ECO:0000256" key="3">
    <source>
        <dbReference type="PROSITE-ProRule" id="PRU00221"/>
    </source>
</evidence>
<dbReference type="FunFam" id="2.130.10.10:FF:000443">
    <property type="entry name" value="U4/U6 small nuclear ribonucleoprotein Prp4"/>
    <property type="match status" value="1"/>
</dbReference>
<keyword evidence="2" id="KW-0677">Repeat</keyword>
<gene>
    <name evidence="6" type="ORF">ONE63_009161</name>
</gene>
<dbReference type="InterPro" id="IPR019775">
    <property type="entry name" value="WD40_repeat_CS"/>
</dbReference>
<dbReference type="GO" id="GO:0000398">
    <property type="term" value="P:mRNA splicing, via spliceosome"/>
    <property type="evidence" value="ECO:0007669"/>
    <property type="project" value="TreeGrafter"/>
</dbReference>
<dbReference type="Pfam" id="PF00400">
    <property type="entry name" value="WD40"/>
    <property type="match status" value="7"/>
</dbReference>
<sequence length="561" mass="63793">MKISYATIARRVDSLSNFRLIFCGESSCAFGKSVGAMSDDEDITYVKKVKTIHYGSLEEQERSRQAAEKAREESDDEDSDEDGQPMDTGNINTHDEYFDLEEEMAKDKQALLEEFERRKKARQINVSTDDSKVKQNLRQLGEPICLFGEGPAERRSRLRDWLSRLGEDAIKKKQEEEEERIQQEKDQESTWYHEGPESLIISRLWIAQYSLARARERLEAAREDLKLPEATRTARRQEVHKRLQAVSIYASQIGDTRPISYCQFSPNSQMLATGSWSGMCKIWSVPDCKQIHLLRGHQCNVGSVIFHPQATQDNAHEAVCALASCGTDGSVKLWTLESKNINVTSIDFYSEEPLADVEGHAPHRVSRIGFHPSGRFLGTCCFDNSWRLWDLEQCSEVLHQEGHTKPVYCISFQRDGSVVATGGLDAFGRVWDLRTGRCIMFMEGHLKSIYGIDFSPDGYHIATGSEDNTCRVWDLRKRQSVYTIPAHTNLISDVKYQRESGNFLVTASYDNTAKVWANKTFQPVKTLSGHDGKVMCVDVSPDTQYIATSSYDRTFKLWAPE</sequence>
<evidence type="ECO:0000313" key="7">
    <source>
        <dbReference type="Proteomes" id="UP001075354"/>
    </source>
</evidence>
<feature type="compositionally biased region" description="Acidic residues" evidence="4">
    <location>
        <begin position="73"/>
        <end position="84"/>
    </location>
</feature>
<dbReference type="InterPro" id="IPR001680">
    <property type="entry name" value="WD40_rpt"/>
</dbReference>
<dbReference type="Pfam" id="PF08799">
    <property type="entry name" value="PRP4"/>
    <property type="match status" value="1"/>
</dbReference>
<evidence type="ECO:0000256" key="4">
    <source>
        <dbReference type="SAM" id="MobiDB-lite"/>
    </source>
</evidence>
<dbReference type="SMART" id="SM00320">
    <property type="entry name" value="WD40"/>
    <property type="match status" value="7"/>
</dbReference>
<dbReference type="SUPFAM" id="SSF158230">
    <property type="entry name" value="PRP4-like"/>
    <property type="match status" value="1"/>
</dbReference>
<dbReference type="CDD" id="cd00200">
    <property type="entry name" value="WD40"/>
    <property type="match status" value="1"/>
</dbReference>
<dbReference type="PROSITE" id="PS50294">
    <property type="entry name" value="WD_REPEATS_REGION"/>
    <property type="match status" value="4"/>
</dbReference>
<dbReference type="InterPro" id="IPR015943">
    <property type="entry name" value="WD40/YVTN_repeat-like_dom_sf"/>
</dbReference>
<accession>A0AAV7XLE6</accession>
<feature type="region of interest" description="Disordered" evidence="4">
    <location>
        <begin position="173"/>
        <end position="192"/>
    </location>
</feature>
<dbReference type="Proteomes" id="UP001075354">
    <property type="component" value="Chromosome 7"/>
</dbReference>
<dbReference type="SUPFAM" id="SSF50978">
    <property type="entry name" value="WD40 repeat-like"/>
    <property type="match status" value="1"/>
</dbReference>
<dbReference type="PROSITE" id="PS50082">
    <property type="entry name" value="WD_REPEATS_2"/>
    <property type="match status" value="5"/>
</dbReference>
<dbReference type="PRINTS" id="PR00320">
    <property type="entry name" value="GPROTEINBRPT"/>
</dbReference>
<dbReference type="InterPro" id="IPR036322">
    <property type="entry name" value="WD40_repeat_dom_sf"/>
</dbReference>
<feature type="repeat" description="WD" evidence="3">
    <location>
        <begin position="252"/>
        <end position="293"/>
    </location>
</feature>
<feature type="domain" description="Pre-mRNA processing factor 4 (PRP4)-like" evidence="5">
    <location>
        <begin position="128"/>
        <end position="180"/>
    </location>
</feature>
<comment type="caution">
    <text evidence="6">The sequence shown here is derived from an EMBL/GenBank/DDBJ whole genome shotgun (WGS) entry which is preliminary data.</text>
</comment>
<evidence type="ECO:0000313" key="6">
    <source>
        <dbReference type="EMBL" id="KAJ1525978.1"/>
    </source>
</evidence>
<feature type="compositionally biased region" description="Basic and acidic residues" evidence="4">
    <location>
        <begin position="173"/>
        <end position="188"/>
    </location>
</feature>
<proteinExistence type="predicted"/>
<feature type="compositionally biased region" description="Basic and acidic residues" evidence="4">
    <location>
        <begin position="59"/>
        <end position="72"/>
    </location>
</feature>
<feature type="repeat" description="WD" evidence="3">
    <location>
        <begin position="400"/>
        <end position="441"/>
    </location>
</feature>
<feature type="repeat" description="WD" evidence="3">
    <location>
        <begin position="442"/>
        <end position="483"/>
    </location>
</feature>
<reference evidence="6" key="1">
    <citation type="submission" date="2022-12" db="EMBL/GenBank/DDBJ databases">
        <title>Chromosome-level genome assembly of the bean flower thrips Megalurothrips usitatus.</title>
        <authorList>
            <person name="Ma L."/>
            <person name="Liu Q."/>
            <person name="Li H."/>
            <person name="Cai W."/>
        </authorList>
    </citation>
    <scope>NUCLEOTIDE SEQUENCE</scope>
    <source>
        <strain evidence="6">Cailab_2022a</strain>
    </source>
</reference>
<dbReference type="Gene3D" id="2.130.10.10">
    <property type="entry name" value="YVTN repeat-like/Quinoprotein amine dehydrogenase"/>
    <property type="match status" value="3"/>
</dbReference>
<dbReference type="SMART" id="SM00500">
    <property type="entry name" value="SFM"/>
    <property type="match status" value="1"/>
</dbReference>
<dbReference type="AlphaFoldDB" id="A0AAV7XLE6"/>
<keyword evidence="1 3" id="KW-0853">WD repeat</keyword>
<feature type="repeat" description="WD" evidence="3">
    <location>
        <begin position="527"/>
        <end position="561"/>
    </location>
</feature>
<dbReference type="PROSITE" id="PS00678">
    <property type="entry name" value="WD_REPEATS_1"/>
    <property type="match status" value="1"/>
</dbReference>
<dbReference type="InterPro" id="IPR014906">
    <property type="entry name" value="PRP4-like"/>
</dbReference>
<dbReference type="EMBL" id="JAPTSV010000007">
    <property type="protein sequence ID" value="KAJ1525978.1"/>
    <property type="molecule type" value="Genomic_DNA"/>
</dbReference>
<feature type="region of interest" description="Disordered" evidence="4">
    <location>
        <begin position="57"/>
        <end position="92"/>
    </location>
</feature>